<evidence type="ECO:0000313" key="3">
    <source>
        <dbReference type="Proteomes" id="UP001203852"/>
    </source>
</evidence>
<evidence type="ECO:0000313" key="2">
    <source>
        <dbReference type="EMBL" id="KAI1611534.1"/>
    </source>
</evidence>
<dbReference type="InterPro" id="IPR020843">
    <property type="entry name" value="ER"/>
</dbReference>
<dbReference type="Pfam" id="PF00107">
    <property type="entry name" value="ADH_zinc_N"/>
    <property type="match status" value="1"/>
</dbReference>
<dbReference type="AlphaFoldDB" id="A0AAN6DRU0"/>
<dbReference type="InterPro" id="IPR052711">
    <property type="entry name" value="Zinc_ADH-like"/>
</dbReference>
<dbReference type="Gene3D" id="3.90.180.10">
    <property type="entry name" value="Medium-chain alcohol dehydrogenases, catalytic domain"/>
    <property type="match status" value="1"/>
</dbReference>
<accession>A0AAN6DRU0</accession>
<dbReference type="Pfam" id="PF08240">
    <property type="entry name" value="ADH_N"/>
    <property type="match status" value="1"/>
</dbReference>
<dbReference type="SUPFAM" id="SSF51735">
    <property type="entry name" value="NAD(P)-binding Rossmann-fold domains"/>
    <property type="match status" value="1"/>
</dbReference>
<name>A0AAN6DRU0_9EURO</name>
<dbReference type="Gene3D" id="3.40.50.720">
    <property type="entry name" value="NAD(P)-binding Rossmann-like Domain"/>
    <property type="match status" value="1"/>
</dbReference>
<dbReference type="EMBL" id="MU404356">
    <property type="protein sequence ID" value="KAI1611534.1"/>
    <property type="molecule type" value="Genomic_DNA"/>
</dbReference>
<dbReference type="PANTHER" id="PTHR45033">
    <property type="match status" value="1"/>
</dbReference>
<keyword evidence="3" id="KW-1185">Reference proteome</keyword>
<dbReference type="Proteomes" id="UP001203852">
    <property type="component" value="Unassembled WGS sequence"/>
</dbReference>
<comment type="caution">
    <text evidence="2">The sequence shown here is derived from an EMBL/GenBank/DDBJ whole genome shotgun (WGS) entry which is preliminary data.</text>
</comment>
<dbReference type="InterPro" id="IPR011032">
    <property type="entry name" value="GroES-like_sf"/>
</dbReference>
<dbReference type="SMART" id="SM00829">
    <property type="entry name" value="PKS_ER"/>
    <property type="match status" value="1"/>
</dbReference>
<dbReference type="InterPro" id="IPR036291">
    <property type="entry name" value="NAD(P)-bd_dom_sf"/>
</dbReference>
<feature type="domain" description="Enoyl reductase (ER)" evidence="1">
    <location>
        <begin position="17"/>
        <end position="345"/>
    </location>
</feature>
<proteinExistence type="predicted"/>
<evidence type="ECO:0000259" key="1">
    <source>
        <dbReference type="SMART" id="SM00829"/>
    </source>
</evidence>
<dbReference type="GO" id="GO:0016491">
    <property type="term" value="F:oxidoreductase activity"/>
    <property type="evidence" value="ECO:0007669"/>
    <property type="project" value="InterPro"/>
</dbReference>
<protein>
    <submittedName>
        <fullName evidence="2">Alcohol dehydrogenase</fullName>
    </submittedName>
</protein>
<reference evidence="2" key="1">
    <citation type="journal article" date="2022" name="bioRxiv">
        <title>Deciphering the potential niche of two novel black yeast fungi from a biological soil crust based on their genomes, phenotypes, and melanin regulation.</title>
        <authorList>
            <consortium name="DOE Joint Genome Institute"/>
            <person name="Carr E.C."/>
            <person name="Barton Q."/>
            <person name="Grambo S."/>
            <person name="Sullivan M."/>
            <person name="Renfro C.M."/>
            <person name="Kuo A."/>
            <person name="Pangilinan J."/>
            <person name="Lipzen A."/>
            <person name="Keymanesh K."/>
            <person name="Savage E."/>
            <person name="Barry K."/>
            <person name="Grigoriev I.V."/>
            <person name="Riekhof W.R."/>
            <person name="Harris S.S."/>
        </authorList>
    </citation>
    <scope>NUCLEOTIDE SEQUENCE</scope>
    <source>
        <strain evidence="2">JF 03-4F</strain>
    </source>
</reference>
<dbReference type="InterPro" id="IPR013149">
    <property type="entry name" value="ADH-like_C"/>
</dbReference>
<dbReference type="InterPro" id="IPR013154">
    <property type="entry name" value="ADH-like_N"/>
</dbReference>
<dbReference type="PANTHER" id="PTHR45033:SF2">
    <property type="entry name" value="ZINC-TYPE ALCOHOL DEHYDROGENASE-LIKE PROTEIN C1773.06C"/>
    <property type="match status" value="1"/>
</dbReference>
<dbReference type="SUPFAM" id="SSF50129">
    <property type="entry name" value="GroES-like"/>
    <property type="match status" value="1"/>
</dbReference>
<organism evidence="2 3">
    <name type="scientific">Exophiala viscosa</name>
    <dbReference type="NCBI Taxonomy" id="2486360"/>
    <lineage>
        <taxon>Eukaryota</taxon>
        <taxon>Fungi</taxon>
        <taxon>Dikarya</taxon>
        <taxon>Ascomycota</taxon>
        <taxon>Pezizomycotina</taxon>
        <taxon>Eurotiomycetes</taxon>
        <taxon>Chaetothyriomycetidae</taxon>
        <taxon>Chaetothyriales</taxon>
        <taxon>Herpotrichiellaceae</taxon>
        <taxon>Exophiala</taxon>
    </lineage>
</organism>
<dbReference type="CDD" id="cd08276">
    <property type="entry name" value="MDR7"/>
    <property type="match status" value="1"/>
</dbReference>
<gene>
    <name evidence="2" type="ORF">EDD36DRAFT_489718</name>
</gene>
<sequence length="347" mass="37039">MYIPQYTAAGILNNQIGIEGLQFVERLPLPAIKEDEVLVKIHAASLNYSDLMIAEGGPGLTMGKKRLVPGSDGAGVVGADSKSLLFTWDTEADLPGIDDVGACLGQTVDGTLRQYGVFHEKSLVSMPSNLTFLEAATLPCSGLTAWNALFGLEGTLPRTGGTIVVQGAGGVSIAALQFSLAAGATVIATTSTEEKASKLKALGAHHVVNYRETPDWSERVKPLTPNGKGADIVVDVGGASTLRQSMEAVRRDGLIAATGVFGQAPDGRVSSLLDCIFCYCTVRSFFLGSRKPFGNMNRFIETHDIKPVLDQTTFEIASVKKHSPFCKNRSTSRKLVSRLIRKRQVRG</sequence>